<dbReference type="OrthoDB" id="2664331at2"/>
<name>A0A3S0QV73_9BACI</name>
<gene>
    <name evidence="1" type="ORF">EKG35_11405</name>
</gene>
<proteinExistence type="predicted"/>
<dbReference type="AlphaFoldDB" id="A0A3S0QV73"/>
<keyword evidence="2" id="KW-1185">Reference proteome</keyword>
<dbReference type="Proteomes" id="UP000276349">
    <property type="component" value="Unassembled WGS sequence"/>
</dbReference>
<sequence length="253" mass="28868">MIHCENCHSISCSCGKLNGGLFGSPFLCKKQKRTRRFASPTSGLPQEELDELQECIELANDLLRSLGSERDEGNKRQLQLHFLNMKGMVVKANILPFPLADSQELINNHKKSIYKIGRIATAGRDFIQINSVGSAIFILYDQLLSIARADNYEEEYPEDDLLDVDFYTRRELAFNFGEYVSKNPNLINLFFGLSLFLKLKQFLGKDVKVKTFEKFYSGTLTCVEEGTITIKNKSEEKKINLNEVCYIEVINLK</sequence>
<comment type="caution">
    <text evidence="1">The sequence shown here is derived from an EMBL/GenBank/DDBJ whole genome shotgun (WGS) entry which is preliminary data.</text>
</comment>
<evidence type="ECO:0000313" key="1">
    <source>
        <dbReference type="EMBL" id="RTQ92644.1"/>
    </source>
</evidence>
<organism evidence="1 2">
    <name type="scientific">Lysinibacillus telephonicus</name>
    <dbReference type="NCBI Taxonomy" id="1714840"/>
    <lineage>
        <taxon>Bacteria</taxon>
        <taxon>Bacillati</taxon>
        <taxon>Bacillota</taxon>
        <taxon>Bacilli</taxon>
        <taxon>Bacillales</taxon>
        <taxon>Bacillaceae</taxon>
        <taxon>Lysinibacillus</taxon>
    </lineage>
</organism>
<protein>
    <submittedName>
        <fullName evidence="1">Uncharacterized protein</fullName>
    </submittedName>
</protein>
<evidence type="ECO:0000313" key="2">
    <source>
        <dbReference type="Proteomes" id="UP000276349"/>
    </source>
</evidence>
<dbReference type="RefSeq" id="WP_126294588.1">
    <property type="nucleotide sequence ID" value="NZ_CP155468.1"/>
</dbReference>
<dbReference type="EMBL" id="RXNR01000029">
    <property type="protein sequence ID" value="RTQ92644.1"/>
    <property type="molecule type" value="Genomic_DNA"/>
</dbReference>
<accession>A0A3S0QV73</accession>
<reference evidence="1 2" key="1">
    <citation type="submission" date="2018-12" db="EMBL/GenBank/DDBJ databases">
        <authorList>
            <person name="Yu L."/>
        </authorList>
    </citation>
    <scope>NUCLEOTIDE SEQUENCE [LARGE SCALE GENOMIC DNA]</scope>
    <source>
        <strain evidence="1 2">S5H2222</strain>
    </source>
</reference>